<accession>A0ACC2JGC3</accession>
<evidence type="ECO:0000313" key="2">
    <source>
        <dbReference type="Proteomes" id="UP001153332"/>
    </source>
</evidence>
<dbReference type="Proteomes" id="UP001153332">
    <property type="component" value="Unassembled WGS sequence"/>
</dbReference>
<keyword evidence="2" id="KW-1185">Reference proteome</keyword>
<organism evidence="1 2">
    <name type="scientific">Lasiodiplodia mahajangana</name>
    <dbReference type="NCBI Taxonomy" id="1108764"/>
    <lineage>
        <taxon>Eukaryota</taxon>
        <taxon>Fungi</taxon>
        <taxon>Dikarya</taxon>
        <taxon>Ascomycota</taxon>
        <taxon>Pezizomycotina</taxon>
        <taxon>Dothideomycetes</taxon>
        <taxon>Dothideomycetes incertae sedis</taxon>
        <taxon>Botryosphaeriales</taxon>
        <taxon>Botryosphaeriaceae</taxon>
        <taxon>Lasiodiplodia</taxon>
    </lineage>
</organism>
<dbReference type="EMBL" id="JAPUUL010001845">
    <property type="protein sequence ID" value="KAJ8126466.1"/>
    <property type="molecule type" value="Genomic_DNA"/>
</dbReference>
<gene>
    <name evidence="1" type="ORF">O1611_g7172</name>
</gene>
<evidence type="ECO:0000313" key="1">
    <source>
        <dbReference type="EMBL" id="KAJ8126466.1"/>
    </source>
</evidence>
<protein>
    <submittedName>
        <fullName evidence="1">Uncharacterized protein</fullName>
    </submittedName>
</protein>
<reference evidence="1" key="1">
    <citation type="submission" date="2022-12" db="EMBL/GenBank/DDBJ databases">
        <title>Genome Sequence of Lasiodiplodia mahajangana.</title>
        <authorList>
            <person name="Buettner E."/>
        </authorList>
    </citation>
    <scope>NUCLEOTIDE SEQUENCE</scope>
    <source>
        <strain evidence="1">VT137</strain>
    </source>
</reference>
<comment type="caution">
    <text evidence="1">The sequence shown here is derived from an EMBL/GenBank/DDBJ whole genome shotgun (WGS) entry which is preliminary data.</text>
</comment>
<proteinExistence type="predicted"/>
<sequence>MVVVASEARGSVANAAPGRDIGRMFKTQENKLREWTVYDASPVPSPPHLATPFYSVEDEDGERANVDAVEELTMEDNMTDQEEATRSSEGAPAEVEDDDWEENEESDSQRCQVCGHTIPAFAMSAHERFHAMDG</sequence>
<name>A0ACC2JGC3_9PEZI</name>